<accession>A0A7S0WM97</accession>
<feature type="signal peptide" evidence="1">
    <location>
        <begin position="1"/>
        <end position="30"/>
    </location>
</feature>
<gene>
    <name evidence="2" type="ORF">CLEI1391_LOCUS5594</name>
</gene>
<keyword evidence="1" id="KW-0732">Signal</keyword>
<protein>
    <submittedName>
        <fullName evidence="2">Uncharacterized protein</fullName>
    </submittedName>
</protein>
<sequence>MDGWHGGDVHHHLTGLGVAALSTLSPVVYAPTQAVAEAEEGAEGLPYCLPYCRHDEQHDHRTMVPRLEGVTHVDGKPLFRVASHAATPHVLHLPHPAAHALLDAVLRQAGPASNHDHVMHAANSGQDGHSHATHLYHHHQVAADAYANAGARGATWPNFGSAAGAQQQRQHPTLLQAAQQRGLSGGVGAAAGCVGGLASVRAHLAASSSHRRELLAQLEALVAAHGARDAHGCVALPLVTRMYTLVPIN</sequence>
<evidence type="ECO:0000313" key="2">
    <source>
        <dbReference type="EMBL" id="CAD8673027.1"/>
    </source>
</evidence>
<dbReference type="AlphaFoldDB" id="A0A7S0WM97"/>
<feature type="chain" id="PRO_5031302905" evidence="1">
    <location>
        <begin position="31"/>
        <end position="249"/>
    </location>
</feature>
<name>A0A7S0WM97_9CHLO</name>
<dbReference type="EMBL" id="HBFB01009837">
    <property type="protein sequence ID" value="CAD8673027.1"/>
    <property type="molecule type" value="Transcribed_RNA"/>
</dbReference>
<evidence type="ECO:0000256" key="1">
    <source>
        <dbReference type="SAM" id="SignalP"/>
    </source>
</evidence>
<reference evidence="2" key="1">
    <citation type="submission" date="2021-01" db="EMBL/GenBank/DDBJ databases">
        <authorList>
            <person name="Corre E."/>
            <person name="Pelletier E."/>
            <person name="Niang G."/>
            <person name="Scheremetjew M."/>
            <person name="Finn R."/>
            <person name="Kale V."/>
            <person name="Holt S."/>
            <person name="Cochrane G."/>
            <person name="Meng A."/>
            <person name="Brown T."/>
            <person name="Cohen L."/>
        </authorList>
    </citation>
    <scope>NUCLEOTIDE SEQUENCE</scope>
    <source>
        <strain evidence="2">SAG 11-49</strain>
    </source>
</reference>
<proteinExistence type="predicted"/>
<organism evidence="2">
    <name type="scientific">Chlamydomonas leiostraca</name>
    <dbReference type="NCBI Taxonomy" id="1034604"/>
    <lineage>
        <taxon>Eukaryota</taxon>
        <taxon>Viridiplantae</taxon>
        <taxon>Chlorophyta</taxon>
        <taxon>core chlorophytes</taxon>
        <taxon>Chlorophyceae</taxon>
        <taxon>CS clade</taxon>
        <taxon>Chlamydomonadales</taxon>
        <taxon>Chlamydomonadaceae</taxon>
        <taxon>Chlamydomonas</taxon>
    </lineage>
</organism>